<proteinExistence type="predicted"/>
<evidence type="ECO:0000313" key="2">
    <source>
        <dbReference type="Proteomes" id="UP000182130"/>
    </source>
</evidence>
<dbReference type="RefSeq" id="WP_074586182.1">
    <property type="nucleotide sequence ID" value="NZ_FNEI01000001.1"/>
</dbReference>
<name>A0A1G8IAW9_9MICC</name>
<dbReference type="EMBL" id="FNEI01000001">
    <property type="protein sequence ID" value="SDI15901.1"/>
    <property type="molecule type" value="Genomic_DNA"/>
</dbReference>
<reference evidence="2" key="1">
    <citation type="submission" date="2016-10" db="EMBL/GenBank/DDBJ databases">
        <authorList>
            <person name="Varghese N."/>
            <person name="Submissions S."/>
        </authorList>
    </citation>
    <scope>NUCLEOTIDE SEQUENCE [LARGE SCALE GENOMIC DNA]</scope>
    <source>
        <strain evidence="2">CGMCC 1.10783</strain>
    </source>
</reference>
<sequence>MQELLVILQDGFDGDDVTITVNGKEAHHEPGASTKMLLGMAAEISVELPAKGATVGVEIPSREMSAAITVHGRPKSLLASVEDGELVLREGTGREAFL</sequence>
<dbReference type="AlphaFoldDB" id="A0A1G8IAW9"/>
<gene>
    <name evidence="1" type="ORF">SAMN05216555_101182</name>
</gene>
<dbReference type="STRING" id="1045773.SAMN05216555_101182"/>
<protein>
    <submittedName>
        <fullName evidence="1">Uncharacterized protein</fullName>
    </submittedName>
</protein>
<organism evidence="1 2">
    <name type="scientific">Arthrobacter cupressi</name>
    <dbReference type="NCBI Taxonomy" id="1045773"/>
    <lineage>
        <taxon>Bacteria</taxon>
        <taxon>Bacillati</taxon>
        <taxon>Actinomycetota</taxon>
        <taxon>Actinomycetes</taxon>
        <taxon>Micrococcales</taxon>
        <taxon>Micrococcaceae</taxon>
        <taxon>Arthrobacter</taxon>
    </lineage>
</organism>
<keyword evidence="2" id="KW-1185">Reference proteome</keyword>
<accession>A0A1G8IAW9</accession>
<dbReference type="OrthoDB" id="4945537at2"/>
<evidence type="ECO:0000313" key="1">
    <source>
        <dbReference type="EMBL" id="SDI15901.1"/>
    </source>
</evidence>
<dbReference type="Proteomes" id="UP000182130">
    <property type="component" value="Unassembled WGS sequence"/>
</dbReference>